<organism evidence="1 2">
    <name type="scientific">Isoptericola sediminis</name>
    <dbReference type="NCBI Taxonomy" id="2733572"/>
    <lineage>
        <taxon>Bacteria</taxon>
        <taxon>Bacillati</taxon>
        <taxon>Actinomycetota</taxon>
        <taxon>Actinomycetes</taxon>
        <taxon>Micrococcales</taxon>
        <taxon>Promicromonosporaceae</taxon>
        <taxon>Isoptericola</taxon>
    </lineage>
</organism>
<dbReference type="InterPro" id="IPR017211">
    <property type="entry name" value="UCP037465_Znf"/>
</dbReference>
<dbReference type="AlphaFoldDB" id="A0A849JUP8"/>
<dbReference type="Proteomes" id="UP000557204">
    <property type="component" value="Unassembled WGS sequence"/>
</dbReference>
<comment type="caution">
    <text evidence="1">The sequence shown here is derived from an EMBL/GenBank/DDBJ whole genome shotgun (WGS) entry which is preliminary data.</text>
</comment>
<accession>A0A849JUP8</accession>
<reference evidence="1 2" key="1">
    <citation type="submission" date="2020-05" db="EMBL/GenBank/DDBJ databases">
        <title>Genome sequence of Isoptericola sp. JC619 isolated from Chilika lagoon, India.</title>
        <authorList>
            <person name="Kumar D."/>
            <person name="Appam K."/>
            <person name="Gandham S."/>
            <person name="Uppada J."/>
            <person name="Sasikala C."/>
            <person name="Venkata Ramana C."/>
        </authorList>
    </citation>
    <scope>NUCLEOTIDE SEQUENCE [LARGE SCALE GENOMIC DNA]</scope>
    <source>
        <strain evidence="1 2">JC619</strain>
    </source>
</reference>
<sequence>MNCFECATEHQATTPAVTVCSQCGAASCVQHTRVAHAHKEVGYSPGAPSERDLGRRMFCPTCAPESAHAVEVR</sequence>
<dbReference type="Pfam" id="PF09947">
    <property type="entry name" value="DUF2180"/>
    <property type="match status" value="1"/>
</dbReference>
<dbReference type="RefSeq" id="WP_171246607.1">
    <property type="nucleotide sequence ID" value="NZ_JABFAJ010000011.1"/>
</dbReference>
<proteinExistence type="predicted"/>
<evidence type="ECO:0000313" key="1">
    <source>
        <dbReference type="EMBL" id="NNU27096.1"/>
    </source>
</evidence>
<name>A0A849JUP8_9MICO</name>
<evidence type="ECO:0000313" key="2">
    <source>
        <dbReference type="Proteomes" id="UP000557204"/>
    </source>
</evidence>
<dbReference type="EMBL" id="JABFAJ010000011">
    <property type="protein sequence ID" value="NNU27096.1"/>
    <property type="molecule type" value="Genomic_DNA"/>
</dbReference>
<protein>
    <submittedName>
        <fullName evidence="1">DUF2180 family protein</fullName>
    </submittedName>
</protein>
<keyword evidence="2" id="KW-1185">Reference proteome</keyword>
<gene>
    <name evidence="1" type="ORF">HLI28_06010</name>
</gene>